<evidence type="ECO:0000256" key="1">
    <source>
        <dbReference type="SAM" id="Phobius"/>
    </source>
</evidence>
<protein>
    <submittedName>
        <fullName evidence="2">Uncharacterized protein</fullName>
    </submittedName>
</protein>
<accession>A0A563UA14</accession>
<dbReference type="RefSeq" id="WP_146269027.1">
    <property type="nucleotide sequence ID" value="NZ_VOEI01000001.1"/>
</dbReference>
<gene>
    <name evidence="2" type="ORF">FPZ42_03180</name>
</gene>
<keyword evidence="3" id="KW-1185">Reference proteome</keyword>
<comment type="caution">
    <text evidence="2">The sequence shown here is derived from an EMBL/GenBank/DDBJ whole genome shotgun (WGS) entry which is preliminary data.</text>
</comment>
<dbReference type="AlphaFoldDB" id="A0A563UA14"/>
<keyword evidence="1" id="KW-1133">Transmembrane helix</keyword>
<keyword evidence="1" id="KW-0472">Membrane</keyword>
<name>A0A563UA14_9SPHI</name>
<evidence type="ECO:0000313" key="2">
    <source>
        <dbReference type="EMBL" id="TWR28231.1"/>
    </source>
</evidence>
<keyword evidence="1" id="KW-0812">Transmembrane</keyword>
<feature type="transmembrane region" description="Helical" evidence="1">
    <location>
        <begin position="39"/>
        <end position="60"/>
    </location>
</feature>
<sequence>MKNQLRRTVILLAVACVCYWIVVFFATKENTDMMNILRGATAGFGLAGCISFLMMLFGNLKKSRAK</sequence>
<proteinExistence type="predicted"/>
<dbReference type="Proteomes" id="UP000318010">
    <property type="component" value="Unassembled WGS sequence"/>
</dbReference>
<organism evidence="2 3">
    <name type="scientific">Mucilaginibacter achroorhodeus</name>
    <dbReference type="NCBI Taxonomy" id="2599294"/>
    <lineage>
        <taxon>Bacteria</taxon>
        <taxon>Pseudomonadati</taxon>
        <taxon>Bacteroidota</taxon>
        <taxon>Sphingobacteriia</taxon>
        <taxon>Sphingobacteriales</taxon>
        <taxon>Sphingobacteriaceae</taxon>
        <taxon>Mucilaginibacter</taxon>
    </lineage>
</organism>
<dbReference type="EMBL" id="VOEI01000001">
    <property type="protein sequence ID" value="TWR28231.1"/>
    <property type="molecule type" value="Genomic_DNA"/>
</dbReference>
<reference evidence="2 3" key="1">
    <citation type="submission" date="2019-07" db="EMBL/GenBank/DDBJ databases">
        <authorList>
            <person name="Kim J."/>
        </authorList>
    </citation>
    <scope>NUCLEOTIDE SEQUENCE [LARGE SCALE GENOMIC DNA]</scope>
    <source>
        <strain evidence="2 3">MJ1a</strain>
    </source>
</reference>
<dbReference type="OrthoDB" id="798206at2"/>
<feature type="transmembrane region" description="Helical" evidence="1">
    <location>
        <begin position="9"/>
        <end position="27"/>
    </location>
</feature>
<evidence type="ECO:0000313" key="3">
    <source>
        <dbReference type="Proteomes" id="UP000318010"/>
    </source>
</evidence>